<keyword evidence="5" id="KW-1185">Reference proteome</keyword>
<gene>
    <name evidence="4" type="ORF">GCM10008088_17710</name>
</gene>
<evidence type="ECO:0000313" key="5">
    <source>
        <dbReference type="Proteomes" id="UP000615593"/>
    </source>
</evidence>
<dbReference type="PANTHER" id="PTHR43214:SF17">
    <property type="entry name" value="TRANSCRIPTIONAL REGULATORY PROTEIN RCSB"/>
    <property type="match status" value="1"/>
</dbReference>
<accession>A0ABQ3BYK8</accession>
<protein>
    <recommendedName>
        <fullName evidence="3">Response regulatory domain-containing protein</fullName>
    </recommendedName>
</protein>
<dbReference type="InterPro" id="IPR011006">
    <property type="entry name" value="CheY-like_superfamily"/>
</dbReference>
<dbReference type="InterPro" id="IPR039420">
    <property type="entry name" value="WalR-like"/>
</dbReference>
<dbReference type="PROSITE" id="PS50110">
    <property type="entry name" value="RESPONSE_REGULATORY"/>
    <property type="match status" value="1"/>
</dbReference>
<proteinExistence type="predicted"/>
<keyword evidence="1" id="KW-0238">DNA-binding</keyword>
<keyword evidence="2" id="KW-0597">Phosphoprotein</keyword>
<dbReference type="Pfam" id="PF00072">
    <property type="entry name" value="Response_reg"/>
    <property type="match status" value="1"/>
</dbReference>
<dbReference type="EMBL" id="BMWY01000004">
    <property type="protein sequence ID" value="GGZ56591.1"/>
    <property type="molecule type" value="Genomic_DNA"/>
</dbReference>
<dbReference type="Gene3D" id="3.40.50.2300">
    <property type="match status" value="1"/>
</dbReference>
<evidence type="ECO:0000313" key="4">
    <source>
        <dbReference type="EMBL" id="GGZ56591.1"/>
    </source>
</evidence>
<feature type="modified residue" description="4-aspartylphosphate" evidence="2">
    <location>
        <position position="59"/>
    </location>
</feature>
<dbReference type="PANTHER" id="PTHR43214">
    <property type="entry name" value="TWO-COMPONENT RESPONSE REGULATOR"/>
    <property type="match status" value="1"/>
</dbReference>
<feature type="domain" description="Response regulatory" evidence="3">
    <location>
        <begin position="4"/>
        <end position="131"/>
    </location>
</feature>
<evidence type="ECO:0000256" key="1">
    <source>
        <dbReference type="ARBA" id="ARBA00023125"/>
    </source>
</evidence>
<comment type="caution">
    <text evidence="4">The sequence shown here is derived from an EMBL/GenBank/DDBJ whole genome shotgun (WGS) entry which is preliminary data.</text>
</comment>
<evidence type="ECO:0000256" key="2">
    <source>
        <dbReference type="PROSITE-ProRule" id="PRU00169"/>
    </source>
</evidence>
<dbReference type="GeneID" id="94369437"/>
<sequence length="220" mass="25145">MYDKIIIAEDLGSINEGILQLAKKLQIEEIDQVQYCEEAYLKIKKAFQEQQPYQLLITDLSFKTDYRPQQINSGKELITKLKEEHPELKIIAYSIEDRKAKIEQLLKKGIEAYVCKDRNGLVELEEAITQTANNRTYLSPQIQKIIATKADFEIEEYDIYLLNNLAEGLSQDAISKQLKAKNISPNSLSSVEKRVSKLKIHLGAKNTYQLIALSKDIGLI</sequence>
<dbReference type="RefSeq" id="WP_027885676.1">
    <property type="nucleotide sequence ID" value="NZ_BMWY01000004.1"/>
</dbReference>
<evidence type="ECO:0000259" key="3">
    <source>
        <dbReference type="PROSITE" id="PS50110"/>
    </source>
</evidence>
<name>A0ABQ3BYK8_9FLAO</name>
<dbReference type="Proteomes" id="UP000615593">
    <property type="component" value="Unassembled WGS sequence"/>
</dbReference>
<organism evidence="4 5">
    <name type="scientific">Mesonia mobilis</name>
    <dbReference type="NCBI Taxonomy" id="369791"/>
    <lineage>
        <taxon>Bacteria</taxon>
        <taxon>Pseudomonadati</taxon>
        <taxon>Bacteroidota</taxon>
        <taxon>Flavobacteriia</taxon>
        <taxon>Flavobacteriales</taxon>
        <taxon>Flavobacteriaceae</taxon>
        <taxon>Mesonia</taxon>
    </lineage>
</organism>
<dbReference type="InterPro" id="IPR001789">
    <property type="entry name" value="Sig_transdc_resp-reg_receiver"/>
</dbReference>
<dbReference type="SUPFAM" id="SSF52172">
    <property type="entry name" value="CheY-like"/>
    <property type="match status" value="1"/>
</dbReference>
<reference evidence="5" key="1">
    <citation type="journal article" date="2019" name="Int. J. Syst. Evol. Microbiol.">
        <title>The Global Catalogue of Microorganisms (GCM) 10K type strain sequencing project: providing services to taxonomists for standard genome sequencing and annotation.</title>
        <authorList>
            <consortium name="The Broad Institute Genomics Platform"/>
            <consortium name="The Broad Institute Genome Sequencing Center for Infectious Disease"/>
            <person name="Wu L."/>
            <person name="Ma J."/>
        </authorList>
    </citation>
    <scope>NUCLEOTIDE SEQUENCE [LARGE SCALE GENOMIC DNA]</scope>
    <source>
        <strain evidence="5">KCTC 12708</strain>
    </source>
</reference>